<dbReference type="InterPro" id="IPR013494">
    <property type="entry name" value="CHP02678"/>
</dbReference>
<proteinExistence type="predicted"/>
<accession>A0A386WEE9</accession>
<evidence type="ECO:0000256" key="1">
    <source>
        <dbReference type="SAM" id="MobiDB-lite"/>
    </source>
</evidence>
<evidence type="ECO:0008006" key="4">
    <source>
        <dbReference type="Google" id="ProtNLM"/>
    </source>
</evidence>
<protein>
    <recommendedName>
        <fullName evidence="4">TIGR02678 family protein</fullName>
    </recommendedName>
</protein>
<feature type="region of interest" description="Disordered" evidence="1">
    <location>
        <begin position="458"/>
        <end position="484"/>
    </location>
</feature>
<gene>
    <name evidence="2" type="ORF">CSH63_04250</name>
</gene>
<dbReference type="RefSeq" id="WP_120569117.1">
    <property type="nucleotide sequence ID" value="NZ_CP024087.1"/>
</dbReference>
<name>A0A386WEE9_9ACTN</name>
<dbReference type="EMBL" id="CP024087">
    <property type="protein sequence ID" value="AYF26687.1"/>
    <property type="molecule type" value="Genomic_DNA"/>
</dbReference>
<sequence length="484" mass="52070">MSTYQVAAGVSATDLPSYQRTARLVLRHTLITDVYPKAGMLELVHRWENPLADDLRVLFGYRLDVRTSYARLVRRFDRLTPVVQFRSRARRPFDRRRYAYLCLVLAGLRRSHTEVSLAVIARLLTPQANAVNGLGFDPTVSEHKQALADALGFLEQVGALRCSDGSANAWLRDPETGDALYDVDHDLCTAVFRPTRSLRDLPSAGDLLTPAIGLGRDARRVAGQRARRDVIEYPVAYFDEVDDDTAAALRDPQLAEDLSRLTGTVVERRAEGIALIDTTGTFSDAPFPAPNAVARAAALLLGAIADDLTRPDSEAASLRLAPPVAAEIQAELIARIDEGMPRIQQPSTPTGQNEAGLVDLGAGWATVEAGAALPVVSDAQLAELMRDLYDRFGAASFTDAWAADPDGMLAAARRFLSEMKLLAPAPAGVFVLPAAGRYRTIIPVVAPPHDQLLLEVGPVASSGEGPGAAGAGPADDLAQREDQE</sequence>
<organism evidence="2 3">
    <name type="scientific">Micromonospora tulbaghiae</name>
    <dbReference type="NCBI Taxonomy" id="479978"/>
    <lineage>
        <taxon>Bacteria</taxon>
        <taxon>Bacillati</taxon>
        <taxon>Actinomycetota</taxon>
        <taxon>Actinomycetes</taxon>
        <taxon>Micromonosporales</taxon>
        <taxon>Micromonosporaceae</taxon>
        <taxon>Micromonospora</taxon>
    </lineage>
</organism>
<dbReference type="Pfam" id="PF09661">
    <property type="entry name" value="DUF2398"/>
    <property type="match status" value="1"/>
</dbReference>
<dbReference type="KEGG" id="mtua:CSH63_04250"/>
<reference evidence="2 3" key="1">
    <citation type="submission" date="2017-10" db="EMBL/GenBank/DDBJ databases">
        <title>Integration of genomic and chemical information greatly accelerates assignment of the full stereostructure of myelolactone, a potent inhibitor of myeloma from a marine-derived Micromonospora.</title>
        <authorList>
            <person name="Kim M.C."/>
            <person name="Machado H."/>
            <person name="Jensen P.R."/>
            <person name="Fenical W."/>
        </authorList>
    </citation>
    <scope>NUCLEOTIDE SEQUENCE [LARGE SCALE GENOMIC DNA]</scope>
    <source>
        <strain evidence="2 3">CNY-010</strain>
    </source>
</reference>
<dbReference type="AlphaFoldDB" id="A0A386WEE9"/>
<dbReference type="Proteomes" id="UP000267804">
    <property type="component" value="Chromosome"/>
</dbReference>
<evidence type="ECO:0000313" key="3">
    <source>
        <dbReference type="Proteomes" id="UP000267804"/>
    </source>
</evidence>
<evidence type="ECO:0000313" key="2">
    <source>
        <dbReference type="EMBL" id="AYF26687.1"/>
    </source>
</evidence>